<dbReference type="AlphaFoldDB" id="A0A0A9A0V3"/>
<protein>
    <submittedName>
        <fullName evidence="1">Uncharacterized protein</fullName>
    </submittedName>
</protein>
<accession>A0A0A9A0V3</accession>
<reference evidence="1" key="2">
    <citation type="journal article" date="2015" name="Data Brief">
        <title>Shoot transcriptome of the giant reed, Arundo donax.</title>
        <authorList>
            <person name="Barrero R.A."/>
            <person name="Guerrero F.D."/>
            <person name="Moolhuijzen P."/>
            <person name="Goolsby J.A."/>
            <person name="Tidwell J."/>
            <person name="Bellgard S.E."/>
            <person name="Bellgard M.I."/>
        </authorList>
    </citation>
    <scope>NUCLEOTIDE SEQUENCE</scope>
    <source>
        <tissue evidence="1">Shoot tissue taken approximately 20 cm above the soil surface</tissue>
    </source>
</reference>
<organism evidence="1">
    <name type="scientific">Arundo donax</name>
    <name type="common">Giant reed</name>
    <name type="synonym">Donax arundinaceus</name>
    <dbReference type="NCBI Taxonomy" id="35708"/>
    <lineage>
        <taxon>Eukaryota</taxon>
        <taxon>Viridiplantae</taxon>
        <taxon>Streptophyta</taxon>
        <taxon>Embryophyta</taxon>
        <taxon>Tracheophyta</taxon>
        <taxon>Spermatophyta</taxon>
        <taxon>Magnoliopsida</taxon>
        <taxon>Liliopsida</taxon>
        <taxon>Poales</taxon>
        <taxon>Poaceae</taxon>
        <taxon>PACMAD clade</taxon>
        <taxon>Arundinoideae</taxon>
        <taxon>Arundineae</taxon>
        <taxon>Arundo</taxon>
    </lineage>
</organism>
<dbReference type="EMBL" id="GBRH01255285">
    <property type="protein sequence ID" value="JAD42610.1"/>
    <property type="molecule type" value="Transcribed_RNA"/>
</dbReference>
<sequence length="43" mass="4844">MLEMLMPRSERSGLARGRWKLSLPATVSLRTSMWRSSTPHSAA</sequence>
<evidence type="ECO:0000313" key="1">
    <source>
        <dbReference type="EMBL" id="JAD42610.1"/>
    </source>
</evidence>
<proteinExistence type="predicted"/>
<name>A0A0A9A0V3_ARUDO</name>
<reference evidence="1" key="1">
    <citation type="submission" date="2014-09" db="EMBL/GenBank/DDBJ databases">
        <authorList>
            <person name="Magalhaes I.L.F."/>
            <person name="Oliveira U."/>
            <person name="Santos F.R."/>
            <person name="Vidigal T.H.D.A."/>
            <person name="Brescovit A.D."/>
            <person name="Santos A.J."/>
        </authorList>
    </citation>
    <scope>NUCLEOTIDE SEQUENCE</scope>
    <source>
        <tissue evidence="1">Shoot tissue taken approximately 20 cm above the soil surface</tissue>
    </source>
</reference>